<dbReference type="InterPro" id="IPR003112">
    <property type="entry name" value="Olfac-like_dom"/>
</dbReference>
<feature type="compositionally biased region" description="Acidic residues" evidence="5">
    <location>
        <begin position="706"/>
        <end position="722"/>
    </location>
</feature>
<dbReference type="SMART" id="SM00284">
    <property type="entry name" value="OLF"/>
    <property type="match status" value="1"/>
</dbReference>
<dbReference type="InterPro" id="IPR003599">
    <property type="entry name" value="Ig_sub"/>
</dbReference>
<reference evidence="9" key="3">
    <citation type="submission" date="2022-06" db="UniProtKB">
        <authorList>
            <consortium name="EnsemblMetazoa"/>
        </authorList>
    </citation>
    <scope>IDENTIFICATION</scope>
</reference>
<dbReference type="Pfam" id="PF02191">
    <property type="entry name" value="OLF"/>
    <property type="match status" value="2"/>
</dbReference>
<dbReference type="InterPro" id="IPR008160">
    <property type="entry name" value="Collagen"/>
</dbReference>
<keyword evidence="2" id="KW-0964">Secreted</keyword>
<dbReference type="EMBL" id="WVUK01000056">
    <property type="protein sequence ID" value="KAF7492718.1"/>
    <property type="molecule type" value="Genomic_DNA"/>
</dbReference>
<feature type="domain" description="Ig-like" evidence="6">
    <location>
        <begin position="141"/>
        <end position="265"/>
    </location>
</feature>
<dbReference type="GO" id="GO:0005615">
    <property type="term" value="C:extracellular space"/>
    <property type="evidence" value="ECO:0007669"/>
    <property type="project" value="TreeGrafter"/>
</dbReference>
<evidence type="ECO:0000256" key="4">
    <source>
        <dbReference type="SAM" id="Coils"/>
    </source>
</evidence>
<proteinExistence type="predicted"/>
<evidence type="ECO:0000259" key="7">
    <source>
        <dbReference type="PROSITE" id="PS51132"/>
    </source>
</evidence>
<dbReference type="InterPro" id="IPR013783">
    <property type="entry name" value="Ig-like_fold"/>
</dbReference>
<evidence type="ECO:0000256" key="5">
    <source>
        <dbReference type="SAM" id="MobiDB-lite"/>
    </source>
</evidence>
<feature type="compositionally biased region" description="Polar residues" evidence="5">
    <location>
        <begin position="738"/>
        <end position="749"/>
    </location>
</feature>
<dbReference type="Pfam" id="PF13927">
    <property type="entry name" value="Ig_3"/>
    <property type="match status" value="1"/>
</dbReference>
<evidence type="ECO:0000256" key="1">
    <source>
        <dbReference type="ARBA" id="ARBA00004613"/>
    </source>
</evidence>
<dbReference type="AlphaFoldDB" id="A0A834VGL0"/>
<keyword evidence="4" id="KW-0175">Coiled coil</keyword>
<dbReference type="PANTHER" id="PTHR23192:SF85">
    <property type="entry name" value="GLIOMEDIN"/>
    <property type="match status" value="1"/>
</dbReference>
<accession>A0A834VGL0</accession>
<dbReference type="Pfam" id="PF01391">
    <property type="entry name" value="Collagen"/>
    <property type="match status" value="1"/>
</dbReference>
<sequence>MLMKTSMGGKNRYHSTTNYSQKINVLNEYCLSLHKVCLRGEPGPPGFKGSKGEQGLDGIDGLPGEPGIEGTPGRDGIDGKPGLPGHPGKSGFNGVPDNLIESNQLNITRVSRDNFGPYKCLATNGIPPAAWKTLNLLVSFPPLVKILLPKQMIGAMKGGSVLLECYIEAYPSPFIDWIFNENKILVESDQQSSDDGGVQKYYKSEEILDSRLTHPISRRIMLNITNLQPNDFGLYKCMARNQLGRTYGIITLYESNVKTTKTSITMDELKESSFVIYGEVGSCAPCPKCSSSSSNETGPNFPRYSSLFNNQCEQGQRPEIINMGVSVLFNHSSWRQLSKRNNECRLSQIGKPVFYSEYGSKEIGSWMRDPRPSRPEDREKYWLTRIEFNRLLEEFDSKEKFRNKVVTKNYTLIYSFDGNAQTIYSGIFYYAGLGTQKLIMYNLETSESAFINLEIKHFHPNVRNSYNQLKQLNQSANQKIRRDVWELEAEEEEEEKIRENFENLPKFPIDHHRYQHRRHYNHQQHRPRRHQKQIEMKQSSIDVENFSNFSKVNRSLKRLYSNQLNQMDIGSDENGVWVIYPNIYSDLNNTIVMKFNRTEIEFVWNLTVDYHRIGNSFIMCGIWYGIDSIVTLQTSIAFAYDLYENREIRLDRSEPIEFTNPFQETQFVGYNSLHQTLNTWDHGNLLEYLLKIDHDPKKSIDHNDGDGYDDDEDDDNDAEDVLGGDNNPNRIVDDKNDGNGSPTVSKSIN</sequence>
<protein>
    <submittedName>
        <fullName evidence="8">Myocilin</fullName>
    </submittedName>
</protein>
<evidence type="ECO:0000256" key="3">
    <source>
        <dbReference type="PROSITE-ProRule" id="PRU00446"/>
    </source>
</evidence>
<reference evidence="8" key="2">
    <citation type="submission" date="2020-01" db="EMBL/GenBank/DDBJ databases">
        <authorList>
            <person name="Korhonen P.K.K."/>
            <person name="Guangxu M.G."/>
            <person name="Wang T.W."/>
            <person name="Stroehlein A.J.S."/>
            <person name="Young N.D."/>
            <person name="Ang C.-S.A."/>
            <person name="Fernando D.W.F."/>
            <person name="Lu H.L."/>
            <person name="Taylor S.T."/>
            <person name="Ehtesham M.E.M."/>
            <person name="Najaraj S.H.N."/>
            <person name="Harsha G.H.G."/>
            <person name="Madugundu A.M."/>
            <person name="Renuse S.R."/>
            <person name="Holt D.H."/>
            <person name="Pandey A.P."/>
            <person name="Papenfuss A.P."/>
            <person name="Gasser R.B.G."/>
            <person name="Fischer K.F."/>
        </authorList>
    </citation>
    <scope>NUCLEOTIDE SEQUENCE</scope>
    <source>
        <strain evidence="8">SSS_KF_BRIS2020</strain>
    </source>
</reference>
<dbReference type="OrthoDB" id="8626508at2759"/>
<comment type="caution">
    <text evidence="3">Lacks conserved residue(s) required for the propagation of feature annotation.</text>
</comment>
<dbReference type="SMART" id="SM00409">
    <property type="entry name" value="IG"/>
    <property type="match status" value="2"/>
</dbReference>
<organism evidence="8">
    <name type="scientific">Sarcoptes scabiei</name>
    <name type="common">Itch mite</name>
    <name type="synonym">Acarus scabiei</name>
    <dbReference type="NCBI Taxonomy" id="52283"/>
    <lineage>
        <taxon>Eukaryota</taxon>
        <taxon>Metazoa</taxon>
        <taxon>Ecdysozoa</taxon>
        <taxon>Arthropoda</taxon>
        <taxon>Chelicerata</taxon>
        <taxon>Arachnida</taxon>
        <taxon>Acari</taxon>
        <taxon>Acariformes</taxon>
        <taxon>Sarcoptiformes</taxon>
        <taxon>Astigmata</taxon>
        <taxon>Psoroptidia</taxon>
        <taxon>Sarcoptoidea</taxon>
        <taxon>Sarcoptidae</taxon>
        <taxon>Sarcoptinae</taxon>
        <taxon>Sarcoptes</taxon>
    </lineage>
</organism>
<reference evidence="10" key="1">
    <citation type="journal article" date="2020" name="PLoS Negl. Trop. Dis.">
        <title>High-quality nuclear genome for Sarcoptes scabiei-A critical resource for a neglected parasite.</title>
        <authorList>
            <person name="Korhonen P.K."/>
            <person name="Gasser R.B."/>
            <person name="Ma G."/>
            <person name="Wang T."/>
            <person name="Stroehlein A.J."/>
            <person name="Young N.D."/>
            <person name="Ang C.S."/>
            <person name="Fernando D.D."/>
            <person name="Lu H.C."/>
            <person name="Taylor S."/>
            <person name="Reynolds S.L."/>
            <person name="Mofiz E."/>
            <person name="Najaraj S.H."/>
            <person name="Gowda H."/>
            <person name="Madugundu A."/>
            <person name="Renuse S."/>
            <person name="Holt D."/>
            <person name="Pandey A."/>
            <person name="Papenfuss A.T."/>
            <person name="Fischer K."/>
        </authorList>
    </citation>
    <scope>NUCLEOTIDE SEQUENCE [LARGE SCALE GENOMIC DNA]</scope>
</reference>
<evidence type="ECO:0000313" key="10">
    <source>
        <dbReference type="Proteomes" id="UP000070412"/>
    </source>
</evidence>
<dbReference type="InterPro" id="IPR036179">
    <property type="entry name" value="Ig-like_dom_sf"/>
</dbReference>
<dbReference type="SUPFAM" id="SSF48726">
    <property type="entry name" value="Immunoglobulin"/>
    <property type="match status" value="1"/>
</dbReference>
<evidence type="ECO:0000256" key="2">
    <source>
        <dbReference type="ARBA" id="ARBA00022525"/>
    </source>
</evidence>
<keyword evidence="10" id="KW-1185">Reference proteome</keyword>
<dbReference type="EnsemblMetazoa" id="SSS_7951s_mrna">
    <property type="protein sequence ID" value="KAF7492718.1"/>
    <property type="gene ID" value="SSS_7951"/>
</dbReference>
<evidence type="ECO:0000313" key="8">
    <source>
        <dbReference type="EMBL" id="KAF7492718.1"/>
    </source>
</evidence>
<comment type="subcellular location">
    <subcellularLocation>
        <location evidence="1">Secreted</location>
    </subcellularLocation>
</comment>
<dbReference type="InterPro" id="IPR050605">
    <property type="entry name" value="Olfactomedin-like_domain"/>
</dbReference>
<feature type="region of interest" description="Disordered" evidence="5">
    <location>
        <begin position="44"/>
        <end position="95"/>
    </location>
</feature>
<dbReference type="SMART" id="SM00408">
    <property type="entry name" value="IGc2"/>
    <property type="match status" value="1"/>
</dbReference>
<feature type="domain" description="Olfactomedin-like" evidence="7">
    <location>
        <begin position="343"/>
        <end position="694"/>
    </location>
</feature>
<dbReference type="Gene3D" id="2.60.40.10">
    <property type="entry name" value="Immunoglobulins"/>
    <property type="match status" value="1"/>
</dbReference>
<evidence type="ECO:0000313" key="9">
    <source>
        <dbReference type="EnsemblMetazoa" id="KAF7492718.1"/>
    </source>
</evidence>
<dbReference type="PANTHER" id="PTHR23192">
    <property type="entry name" value="OLFACTOMEDIN-RELATED"/>
    <property type="match status" value="1"/>
</dbReference>
<evidence type="ECO:0000259" key="6">
    <source>
        <dbReference type="PROSITE" id="PS50835"/>
    </source>
</evidence>
<dbReference type="GO" id="GO:0007165">
    <property type="term" value="P:signal transduction"/>
    <property type="evidence" value="ECO:0007669"/>
    <property type="project" value="TreeGrafter"/>
</dbReference>
<dbReference type="InterPro" id="IPR003598">
    <property type="entry name" value="Ig_sub2"/>
</dbReference>
<dbReference type="PROSITE" id="PS50835">
    <property type="entry name" value="IG_LIKE"/>
    <property type="match status" value="1"/>
</dbReference>
<feature type="coiled-coil region" evidence="4">
    <location>
        <begin position="475"/>
        <end position="504"/>
    </location>
</feature>
<dbReference type="InterPro" id="IPR007110">
    <property type="entry name" value="Ig-like_dom"/>
</dbReference>
<gene>
    <name evidence="8" type="ORF">SSS_7951</name>
</gene>
<name>A0A834VGL0_SARSC</name>
<feature type="region of interest" description="Disordered" evidence="5">
    <location>
        <begin position="701"/>
        <end position="749"/>
    </location>
</feature>
<dbReference type="Proteomes" id="UP000070412">
    <property type="component" value="Unassembled WGS sequence"/>
</dbReference>
<dbReference type="PROSITE" id="PS51132">
    <property type="entry name" value="OLF"/>
    <property type="match status" value="1"/>
</dbReference>